<dbReference type="RefSeq" id="XP_028649915.1">
    <property type="nucleotide sequence ID" value="XM_028794082.2"/>
</dbReference>
<reference evidence="10" key="1">
    <citation type="submission" date="2021-06" db="EMBL/GenBank/DDBJ databases">
        <authorList>
            <consortium name="Wellcome Sanger Institute Data Sharing"/>
        </authorList>
    </citation>
    <scope>NUCLEOTIDE SEQUENCE [LARGE SCALE GENOMIC DNA]</scope>
</reference>
<evidence type="ECO:0000256" key="6">
    <source>
        <dbReference type="ARBA" id="ARBA00023170"/>
    </source>
</evidence>
<dbReference type="GeneID" id="114646091"/>
<dbReference type="GeneTree" id="ENSGT01130000278308"/>
<evidence type="ECO:0000256" key="7">
    <source>
        <dbReference type="ARBA" id="ARBA00023224"/>
    </source>
</evidence>
<dbReference type="Gene3D" id="1.20.1070.10">
    <property type="entry name" value="Rhodopsin 7-helix transmembrane proteins"/>
    <property type="match status" value="1"/>
</dbReference>
<feature type="transmembrane region" description="Helical" evidence="8">
    <location>
        <begin position="168"/>
        <end position="188"/>
    </location>
</feature>
<feature type="transmembrane region" description="Helical" evidence="8">
    <location>
        <begin position="260"/>
        <end position="282"/>
    </location>
</feature>
<keyword evidence="2 8" id="KW-0812">Transmembrane</keyword>
<dbReference type="PANTHER" id="PTHR10489:SF935">
    <property type="entry name" value="RELAXIN FAMILY PEPTIDE RECEPTOR 3.3A1-RELATED"/>
    <property type="match status" value="1"/>
</dbReference>
<evidence type="ECO:0000259" key="9">
    <source>
        <dbReference type="PROSITE" id="PS50262"/>
    </source>
</evidence>
<dbReference type="PRINTS" id="PR00237">
    <property type="entry name" value="GPCRRHODOPSN"/>
</dbReference>
<protein>
    <submittedName>
        <fullName evidence="10">Relaxin-3 receptor 1-like</fullName>
    </submittedName>
</protein>
<dbReference type="Ensembl" id="ENSECRT00000004211.1">
    <property type="protein sequence ID" value="ENSECRP00000004146.1"/>
    <property type="gene ID" value="ENSECRG00000002821.1"/>
</dbReference>
<keyword evidence="7" id="KW-0807">Transducer</keyword>
<dbReference type="Proteomes" id="UP000694620">
    <property type="component" value="Chromosome 2"/>
</dbReference>
<comment type="subcellular location">
    <subcellularLocation>
        <location evidence="1">Membrane</location>
    </subcellularLocation>
</comment>
<evidence type="ECO:0000256" key="2">
    <source>
        <dbReference type="ARBA" id="ARBA00022692"/>
    </source>
</evidence>
<reference evidence="10" key="3">
    <citation type="submission" date="2025-09" db="UniProtKB">
        <authorList>
            <consortium name="Ensembl"/>
        </authorList>
    </citation>
    <scope>IDENTIFICATION</scope>
</reference>
<feature type="domain" description="G-protein coupled receptors family 1 profile" evidence="9">
    <location>
        <begin position="64"/>
        <end position="321"/>
    </location>
</feature>
<dbReference type="InterPro" id="IPR050119">
    <property type="entry name" value="CCR1-9-like"/>
</dbReference>
<dbReference type="GO" id="GO:0007204">
    <property type="term" value="P:positive regulation of cytosolic calcium ion concentration"/>
    <property type="evidence" value="ECO:0007669"/>
    <property type="project" value="TreeGrafter"/>
</dbReference>
<evidence type="ECO:0000256" key="4">
    <source>
        <dbReference type="ARBA" id="ARBA00023040"/>
    </source>
</evidence>
<feature type="transmembrane region" description="Helical" evidence="8">
    <location>
        <begin position="218"/>
        <end position="240"/>
    </location>
</feature>
<evidence type="ECO:0000313" key="10">
    <source>
        <dbReference type="Ensembl" id="ENSECRP00000004146.1"/>
    </source>
</evidence>
<dbReference type="PROSITE" id="PS50262">
    <property type="entry name" value="G_PROTEIN_RECEP_F1_2"/>
    <property type="match status" value="1"/>
</dbReference>
<feature type="transmembrane region" description="Helical" evidence="8">
    <location>
        <begin position="126"/>
        <end position="148"/>
    </location>
</feature>
<name>A0A8C4X4H3_ERPCA</name>
<evidence type="ECO:0000256" key="5">
    <source>
        <dbReference type="ARBA" id="ARBA00023136"/>
    </source>
</evidence>
<keyword evidence="3 8" id="KW-1133">Transmembrane helix</keyword>
<keyword evidence="6" id="KW-0675">Receptor</keyword>
<dbReference type="InterPro" id="IPR017452">
    <property type="entry name" value="GPCR_Rhodpsn_7TM"/>
</dbReference>
<dbReference type="GO" id="GO:0019722">
    <property type="term" value="P:calcium-mediated signaling"/>
    <property type="evidence" value="ECO:0007669"/>
    <property type="project" value="TreeGrafter"/>
</dbReference>
<dbReference type="GO" id="GO:0009897">
    <property type="term" value="C:external side of plasma membrane"/>
    <property type="evidence" value="ECO:0007669"/>
    <property type="project" value="TreeGrafter"/>
</dbReference>
<dbReference type="InterPro" id="IPR000276">
    <property type="entry name" value="GPCR_Rhodpsn"/>
</dbReference>
<sequence length="405" mass="45170">MNAIESLSFMQYFNESICWETTGCNYSQNNNSLQDGSMLGDGLPLMNVTLSIIYSLVCAVGLVGNVLVLILLWTGNATKKSSVNIFVFNLAANDLQFVLTLPFWAIEMALDFRWPFGAAMCKLVTSVTVLSVYGSVYFLTAICITRYVSIASALKPQRQLIGVFKARLISVLIWLVGVCSTIPTAVFATTEMVHGDVACLLKFPENGLWLGVYHLQKMVIGFLIPLAIIIFCYVQLVLFLSQKNFSAINSKRHIKVSKSVIILVLCFFTCWLPYHVITFWGILVKLNMIEYDEALHFVQTYIFPVAICLAHSNSCLNPVIYCLMRREFRKALKSILWRLSTSTARHSCLSSAGYGRNTESAGAIVPLKRVDGHSLPASQSYTKKSTLPFAITTTLQKNLGQTSYY</sequence>
<dbReference type="Pfam" id="PF00001">
    <property type="entry name" value="7tm_1"/>
    <property type="match status" value="1"/>
</dbReference>
<evidence type="ECO:0000256" key="3">
    <source>
        <dbReference type="ARBA" id="ARBA00022989"/>
    </source>
</evidence>
<keyword evidence="4" id="KW-0297">G-protein coupled receptor</keyword>
<dbReference type="GO" id="GO:0016493">
    <property type="term" value="F:C-C chemokine receptor activity"/>
    <property type="evidence" value="ECO:0007669"/>
    <property type="project" value="TreeGrafter"/>
</dbReference>
<keyword evidence="11" id="KW-1185">Reference proteome</keyword>
<feature type="transmembrane region" description="Helical" evidence="8">
    <location>
        <begin position="302"/>
        <end position="324"/>
    </location>
</feature>
<dbReference type="GO" id="GO:0006955">
    <property type="term" value="P:immune response"/>
    <property type="evidence" value="ECO:0007669"/>
    <property type="project" value="TreeGrafter"/>
</dbReference>
<dbReference type="OrthoDB" id="5953793at2759"/>
<dbReference type="SUPFAM" id="SSF81321">
    <property type="entry name" value="Family A G protein-coupled receptor-like"/>
    <property type="match status" value="1"/>
</dbReference>
<keyword evidence="5 8" id="KW-0472">Membrane</keyword>
<dbReference type="AlphaFoldDB" id="A0A8C4X4H3"/>
<organism evidence="10 11">
    <name type="scientific">Erpetoichthys calabaricus</name>
    <name type="common">Rope fish</name>
    <name type="synonym">Calamoichthys calabaricus</name>
    <dbReference type="NCBI Taxonomy" id="27687"/>
    <lineage>
        <taxon>Eukaryota</taxon>
        <taxon>Metazoa</taxon>
        <taxon>Chordata</taxon>
        <taxon>Craniata</taxon>
        <taxon>Vertebrata</taxon>
        <taxon>Euteleostomi</taxon>
        <taxon>Actinopterygii</taxon>
        <taxon>Polypteriformes</taxon>
        <taxon>Polypteridae</taxon>
        <taxon>Erpetoichthys</taxon>
    </lineage>
</organism>
<feature type="transmembrane region" description="Helical" evidence="8">
    <location>
        <begin position="52"/>
        <end position="73"/>
    </location>
</feature>
<evidence type="ECO:0000256" key="1">
    <source>
        <dbReference type="ARBA" id="ARBA00004370"/>
    </source>
</evidence>
<reference evidence="10" key="2">
    <citation type="submission" date="2025-08" db="UniProtKB">
        <authorList>
            <consortium name="Ensembl"/>
        </authorList>
    </citation>
    <scope>IDENTIFICATION</scope>
</reference>
<accession>A0A8C4X4H3</accession>
<evidence type="ECO:0000313" key="11">
    <source>
        <dbReference type="Proteomes" id="UP000694620"/>
    </source>
</evidence>
<dbReference type="GO" id="GO:0019957">
    <property type="term" value="F:C-C chemokine binding"/>
    <property type="evidence" value="ECO:0007669"/>
    <property type="project" value="TreeGrafter"/>
</dbReference>
<gene>
    <name evidence="10" type="primary">LOC114646091</name>
</gene>
<dbReference type="PANTHER" id="PTHR10489">
    <property type="entry name" value="CELL ADHESION MOLECULE"/>
    <property type="match status" value="1"/>
</dbReference>
<dbReference type="RefSeq" id="XP_028649916.1">
    <property type="nucleotide sequence ID" value="XM_028794083.2"/>
</dbReference>
<feature type="transmembrane region" description="Helical" evidence="8">
    <location>
        <begin position="85"/>
        <end position="106"/>
    </location>
</feature>
<dbReference type="GO" id="GO:0060326">
    <property type="term" value="P:cell chemotaxis"/>
    <property type="evidence" value="ECO:0007669"/>
    <property type="project" value="TreeGrafter"/>
</dbReference>
<proteinExistence type="predicted"/>
<evidence type="ECO:0000256" key="8">
    <source>
        <dbReference type="SAM" id="Phobius"/>
    </source>
</evidence>